<feature type="active site" description="Charge relay system" evidence="9 10">
    <location>
        <position position="549"/>
    </location>
</feature>
<dbReference type="InterPro" id="IPR010259">
    <property type="entry name" value="S8pro/Inhibitor_I9"/>
</dbReference>
<dbReference type="OrthoDB" id="206201at2759"/>
<keyword evidence="6 10" id="KW-0378">Hydrolase</keyword>
<evidence type="ECO:0000259" key="12">
    <source>
        <dbReference type="Pfam" id="PF00082"/>
    </source>
</evidence>
<dbReference type="GO" id="GO:0009609">
    <property type="term" value="P:response to symbiotic bacterium"/>
    <property type="evidence" value="ECO:0007669"/>
    <property type="project" value="UniProtKB-ARBA"/>
</dbReference>
<dbReference type="PRINTS" id="PR00723">
    <property type="entry name" value="SUBTILISIN"/>
</dbReference>
<dbReference type="EMBL" id="KK914318">
    <property type="protein sequence ID" value="KDP41709.1"/>
    <property type="molecule type" value="Genomic_DNA"/>
</dbReference>
<feature type="active site" description="Charge relay system" evidence="9 10">
    <location>
        <position position="149"/>
    </location>
</feature>
<keyword evidence="7 10" id="KW-0720">Serine protease</keyword>
<dbReference type="Gene3D" id="3.40.50.200">
    <property type="entry name" value="Peptidase S8/S53 domain"/>
    <property type="match status" value="1"/>
</dbReference>
<dbReference type="GO" id="GO:0005576">
    <property type="term" value="C:extracellular region"/>
    <property type="evidence" value="ECO:0007669"/>
    <property type="project" value="UniProtKB-SubCell"/>
</dbReference>
<evidence type="ECO:0000256" key="10">
    <source>
        <dbReference type="PROSITE-ProRule" id="PRU01240"/>
    </source>
</evidence>
<dbReference type="PROSITE" id="PS51892">
    <property type="entry name" value="SUBTILASE"/>
    <property type="match status" value="1"/>
</dbReference>
<keyword evidence="3" id="KW-0964">Secreted</keyword>
<dbReference type="Gene3D" id="2.60.40.2310">
    <property type="match status" value="1"/>
</dbReference>
<dbReference type="FunFam" id="3.30.70.80:FF:000003">
    <property type="entry name" value="Subtilisin-like protease SBT1.9"/>
    <property type="match status" value="1"/>
</dbReference>
<dbReference type="CDD" id="cd02120">
    <property type="entry name" value="PA_subtilisin_like"/>
    <property type="match status" value="1"/>
</dbReference>
<dbReference type="InterPro" id="IPR045051">
    <property type="entry name" value="SBT"/>
</dbReference>
<keyword evidence="8" id="KW-0325">Glycoprotein</keyword>
<dbReference type="Gene3D" id="3.30.70.80">
    <property type="entry name" value="Peptidase S8 propeptide/proteinase inhibitor I9"/>
    <property type="match status" value="1"/>
</dbReference>
<evidence type="ECO:0000256" key="7">
    <source>
        <dbReference type="ARBA" id="ARBA00022825"/>
    </source>
</evidence>
<feature type="signal peptide" evidence="11">
    <location>
        <begin position="1"/>
        <end position="29"/>
    </location>
</feature>
<comment type="subcellular location">
    <subcellularLocation>
        <location evidence="1">Secreted</location>
    </subcellularLocation>
</comment>
<proteinExistence type="inferred from homology"/>
<keyword evidence="4 10" id="KW-0645">Protease</keyword>
<evidence type="ECO:0000259" key="13">
    <source>
        <dbReference type="Pfam" id="PF05922"/>
    </source>
</evidence>
<dbReference type="CDD" id="cd04852">
    <property type="entry name" value="Peptidases_S8_3"/>
    <property type="match status" value="1"/>
</dbReference>
<name>A0A067LCD1_JATCU</name>
<organism evidence="15 16">
    <name type="scientific">Jatropha curcas</name>
    <name type="common">Barbados nut</name>
    <dbReference type="NCBI Taxonomy" id="180498"/>
    <lineage>
        <taxon>Eukaryota</taxon>
        <taxon>Viridiplantae</taxon>
        <taxon>Streptophyta</taxon>
        <taxon>Embryophyta</taxon>
        <taxon>Tracheophyta</taxon>
        <taxon>Spermatophyta</taxon>
        <taxon>Magnoliopsida</taxon>
        <taxon>eudicotyledons</taxon>
        <taxon>Gunneridae</taxon>
        <taxon>Pentapetalae</taxon>
        <taxon>rosids</taxon>
        <taxon>fabids</taxon>
        <taxon>Malpighiales</taxon>
        <taxon>Euphorbiaceae</taxon>
        <taxon>Crotonoideae</taxon>
        <taxon>Jatropheae</taxon>
        <taxon>Jatropha</taxon>
    </lineage>
</organism>
<dbReference type="InterPro" id="IPR015500">
    <property type="entry name" value="Peptidase_S8_subtilisin-rel"/>
</dbReference>
<reference evidence="15 16" key="1">
    <citation type="journal article" date="2014" name="PLoS ONE">
        <title>Global Analysis of Gene Expression Profiles in Physic Nut (Jatropha curcas L.) Seedlings Exposed to Salt Stress.</title>
        <authorList>
            <person name="Zhang L."/>
            <person name="Zhang C."/>
            <person name="Wu P."/>
            <person name="Chen Y."/>
            <person name="Li M."/>
            <person name="Jiang H."/>
            <person name="Wu G."/>
        </authorList>
    </citation>
    <scope>NUCLEOTIDE SEQUENCE [LARGE SCALE GENOMIC DNA]</scope>
    <source>
        <strain evidence="16">cv. GZQX0401</strain>
        <tissue evidence="15">Young leaves</tissue>
    </source>
</reference>
<evidence type="ECO:0000256" key="9">
    <source>
        <dbReference type="PIRSR" id="PIRSR615500-1"/>
    </source>
</evidence>
<evidence type="ECO:0000259" key="14">
    <source>
        <dbReference type="Pfam" id="PF17766"/>
    </source>
</evidence>
<dbReference type="GO" id="GO:0004252">
    <property type="term" value="F:serine-type endopeptidase activity"/>
    <property type="evidence" value="ECO:0007669"/>
    <property type="project" value="UniProtKB-UniRule"/>
</dbReference>
<evidence type="ECO:0000256" key="11">
    <source>
        <dbReference type="SAM" id="SignalP"/>
    </source>
</evidence>
<evidence type="ECO:0000256" key="3">
    <source>
        <dbReference type="ARBA" id="ARBA00022525"/>
    </source>
</evidence>
<dbReference type="Pfam" id="PF05922">
    <property type="entry name" value="Inhibitor_I9"/>
    <property type="match status" value="1"/>
</dbReference>
<keyword evidence="5 11" id="KW-0732">Signal</keyword>
<evidence type="ECO:0000256" key="4">
    <source>
        <dbReference type="ARBA" id="ARBA00022670"/>
    </source>
</evidence>
<dbReference type="SUPFAM" id="SSF52743">
    <property type="entry name" value="Subtilisin-like"/>
    <property type="match status" value="1"/>
</dbReference>
<feature type="domain" description="Peptidase S8/S53" evidence="12">
    <location>
        <begin position="140"/>
        <end position="586"/>
    </location>
</feature>
<feature type="domain" description="Subtilisin-like protease fibronectin type-III" evidence="14">
    <location>
        <begin position="661"/>
        <end position="760"/>
    </location>
</feature>
<dbReference type="Pfam" id="PF17766">
    <property type="entry name" value="fn3_6"/>
    <property type="match status" value="1"/>
</dbReference>
<feature type="chain" id="PRO_5001643679" evidence="11">
    <location>
        <begin position="30"/>
        <end position="764"/>
    </location>
</feature>
<feature type="active site" description="Charge relay system" evidence="9 10">
    <location>
        <position position="222"/>
    </location>
</feature>
<evidence type="ECO:0000313" key="15">
    <source>
        <dbReference type="EMBL" id="KDP41709.1"/>
    </source>
</evidence>
<protein>
    <submittedName>
        <fullName evidence="15">Uncharacterized protein</fullName>
    </submittedName>
</protein>
<dbReference type="AlphaFoldDB" id="A0A067LCD1"/>
<keyword evidence="16" id="KW-1185">Reference proteome</keyword>
<dbReference type="InterPro" id="IPR000209">
    <property type="entry name" value="Peptidase_S8/S53_dom"/>
</dbReference>
<evidence type="ECO:0000313" key="16">
    <source>
        <dbReference type="Proteomes" id="UP000027138"/>
    </source>
</evidence>
<dbReference type="STRING" id="180498.A0A067LCD1"/>
<dbReference type="InterPro" id="IPR036852">
    <property type="entry name" value="Peptidase_S8/S53_dom_sf"/>
</dbReference>
<evidence type="ECO:0000256" key="6">
    <source>
        <dbReference type="ARBA" id="ARBA00022801"/>
    </source>
</evidence>
<gene>
    <name evidence="15" type="ORF">JCGZ_16116</name>
</gene>
<sequence length="764" mass="83842">MAKSMRFSNLIVHHVLPWLLLLLLRSSNAFSGSEELETYIIHMDHSHKPAAFLTDESWHRQILKSLSNPVDKKERFLYSYNHVMHGFSARLTRSQISELEKSPAHLASYQESFGKLFSTYSPKFLGLKHKHGLWPAASYGEGVIIGILDTGIWPESESFNDKGMPPVPQRWKGQCENGTAFSPSSCNRKLIGARSFSKGLAAAGRKISTEFDYDSARDFFGHGTHTSSTAAGNYVPGVSHFGYARGTARGVAPRAHVAMYKVLFATDSQESAASDVLAGMDQAIADGVDIMSLSLGFDQKPYFNDVIAIASLSATEKGIFVVCATGNDGGHNTTHNGAPWITTVGAGTLDRSFTATMTLENGLTVEGTSYFPESIYITDRSLYYGKDNENKAICYYGSLNQSEVHKKIVLCDNTTKIDVVRQKEELERVGAYAGIFMTDMPLLGPEDYTIPCMVLPTASGNLVKKYVTEVTKTKVKNMMFMSTNLGTKPAPQVAYFSSRGPDPISPNVLKPDILAPGEDVLAAIAPNKPYIELGRYNLATDYALLSGTSMAAPHVAGVAALLKNIHPEWCPAAIRSAIMTTAYNTDNTGAILKDQWTGLPATPLDFGAGHINPNKAMDPGLVYDMSFQDYIDFLCSLGYTRKQMSAITRQSQWNCSKEPSNLNYPSFIAIFNNERNSSTLKKFSRAVTNVGGDTATYKATLHTPPGMRIRIEPSALSFTRKYQKQNFSVSVEIDKEAPTVLYGHLKWIDQHNHVVSSPVVAIKL</sequence>
<dbReference type="InterPro" id="IPR034197">
    <property type="entry name" value="Peptidases_S8_3"/>
</dbReference>
<dbReference type="PROSITE" id="PS00138">
    <property type="entry name" value="SUBTILASE_SER"/>
    <property type="match status" value="1"/>
</dbReference>
<dbReference type="Pfam" id="PF00082">
    <property type="entry name" value="Peptidase_S8"/>
    <property type="match status" value="1"/>
</dbReference>
<dbReference type="InterPro" id="IPR041469">
    <property type="entry name" value="Subtilisin-like_FN3"/>
</dbReference>
<dbReference type="GO" id="GO:0006508">
    <property type="term" value="P:proteolysis"/>
    <property type="evidence" value="ECO:0007669"/>
    <property type="project" value="UniProtKB-KW"/>
</dbReference>
<dbReference type="FunFam" id="3.40.50.200:FF:000006">
    <property type="entry name" value="Subtilisin-like protease SBT1.5"/>
    <property type="match status" value="1"/>
</dbReference>
<dbReference type="Gene3D" id="3.50.30.30">
    <property type="match status" value="1"/>
</dbReference>
<comment type="similarity">
    <text evidence="2 10">Belongs to the peptidase S8 family.</text>
</comment>
<accession>A0A067LCD1</accession>
<evidence type="ECO:0000256" key="1">
    <source>
        <dbReference type="ARBA" id="ARBA00004613"/>
    </source>
</evidence>
<dbReference type="InterPro" id="IPR023828">
    <property type="entry name" value="Peptidase_S8_Ser-AS"/>
</dbReference>
<evidence type="ECO:0000256" key="5">
    <source>
        <dbReference type="ARBA" id="ARBA00022729"/>
    </source>
</evidence>
<evidence type="ECO:0000256" key="8">
    <source>
        <dbReference type="ARBA" id="ARBA00023180"/>
    </source>
</evidence>
<evidence type="ECO:0000256" key="2">
    <source>
        <dbReference type="ARBA" id="ARBA00011073"/>
    </source>
</evidence>
<feature type="domain" description="Inhibitor I9" evidence="13">
    <location>
        <begin position="38"/>
        <end position="107"/>
    </location>
</feature>
<dbReference type="PANTHER" id="PTHR10795">
    <property type="entry name" value="PROPROTEIN CONVERTASE SUBTILISIN/KEXIN"/>
    <property type="match status" value="1"/>
</dbReference>
<dbReference type="Proteomes" id="UP000027138">
    <property type="component" value="Unassembled WGS sequence"/>
</dbReference>
<dbReference type="FunFam" id="2.60.40.2310:FF:000003">
    <property type="entry name" value="Subtilisin-like protease SBT4.1"/>
    <property type="match status" value="1"/>
</dbReference>
<dbReference type="InterPro" id="IPR037045">
    <property type="entry name" value="S8pro/Inhibitor_I9_sf"/>
</dbReference>